<protein>
    <submittedName>
        <fullName evidence="2">Uncharacterized protein</fullName>
    </submittedName>
</protein>
<keyword evidence="1" id="KW-0472">Membrane</keyword>
<evidence type="ECO:0000256" key="1">
    <source>
        <dbReference type="SAM" id="Phobius"/>
    </source>
</evidence>
<evidence type="ECO:0000313" key="2">
    <source>
        <dbReference type="EMBL" id="SFW72114.1"/>
    </source>
</evidence>
<dbReference type="EMBL" id="FPIZ01000012">
    <property type="protein sequence ID" value="SFW72114.1"/>
    <property type="molecule type" value="Genomic_DNA"/>
</dbReference>
<dbReference type="Proteomes" id="UP000183788">
    <property type="component" value="Unassembled WGS sequence"/>
</dbReference>
<accession>A0A1K1RIN7</accession>
<name>A0A1K1RIN7_9BACT</name>
<proteinExistence type="predicted"/>
<keyword evidence="1" id="KW-0812">Transmembrane</keyword>
<sequence>MCGNRRLFRIIKTINFNQILKHLFMPLKLYLLPILTLFIMTFSSCSKKDSGSAVKPTEEGLKVSLTNVTEASYTAAAGSTYTFQAAVTSKLPSSGVNITVKAVTDPGGVNIPQNAVAPSTSGAIAITLIGLEPLRTVLVTVVITSTSNPDNTITKTFWITNKAE</sequence>
<dbReference type="AlphaFoldDB" id="A0A1K1RIN7"/>
<feature type="transmembrane region" description="Helical" evidence="1">
    <location>
        <begin position="20"/>
        <end position="42"/>
    </location>
</feature>
<evidence type="ECO:0000313" key="3">
    <source>
        <dbReference type="Proteomes" id="UP000183788"/>
    </source>
</evidence>
<dbReference type="STRING" id="1004.SAMN05661012_03877"/>
<gene>
    <name evidence="2" type="ORF">SAMN05661012_03877</name>
</gene>
<reference evidence="2 3" key="1">
    <citation type="submission" date="2016-11" db="EMBL/GenBank/DDBJ databases">
        <authorList>
            <person name="Jaros S."/>
            <person name="Januszkiewicz K."/>
            <person name="Wedrychowicz H."/>
        </authorList>
    </citation>
    <scope>NUCLEOTIDE SEQUENCE [LARGE SCALE GENOMIC DNA]</scope>
    <source>
        <strain evidence="2 3">DSM 784</strain>
    </source>
</reference>
<organism evidence="2 3">
    <name type="scientific">Chitinophaga sancti</name>
    <dbReference type="NCBI Taxonomy" id="1004"/>
    <lineage>
        <taxon>Bacteria</taxon>
        <taxon>Pseudomonadati</taxon>
        <taxon>Bacteroidota</taxon>
        <taxon>Chitinophagia</taxon>
        <taxon>Chitinophagales</taxon>
        <taxon>Chitinophagaceae</taxon>
        <taxon>Chitinophaga</taxon>
    </lineage>
</organism>
<keyword evidence="1" id="KW-1133">Transmembrane helix</keyword>